<dbReference type="Pfam" id="PF03466">
    <property type="entry name" value="LysR_substrate"/>
    <property type="match status" value="1"/>
</dbReference>
<feature type="domain" description="HTH lysR-type" evidence="5">
    <location>
        <begin position="4"/>
        <end position="61"/>
    </location>
</feature>
<dbReference type="InterPro" id="IPR058163">
    <property type="entry name" value="LysR-type_TF_proteobact-type"/>
</dbReference>
<name>A0ABQ0H0B1_9HYPH</name>
<dbReference type="PANTHER" id="PTHR30537">
    <property type="entry name" value="HTH-TYPE TRANSCRIPTIONAL REGULATOR"/>
    <property type="match status" value="1"/>
</dbReference>
<dbReference type="InterPro" id="IPR036390">
    <property type="entry name" value="WH_DNA-bd_sf"/>
</dbReference>
<evidence type="ECO:0000256" key="3">
    <source>
        <dbReference type="ARBA" id="ARBA00023125"/>
    </source>
</evidence>
<dbReference type="PROSITE" id="PS50931">
    <property type="entry name" value="HTH_LYSR"/>
    <property type="match status" value="1"/>
</dbReference>
<evidence type="ECO:0000256" key="2">
    <source>
        <dbReference type="ARBA" id="ARBA00023015"/>
    </source>
</evidence>
<proteinExistence type="inferred from homology"/>
<keyword evidence="7" id="KW-1185">Reference proteome</keyword>
<organism evidence="6 7">
    <name type="scientific">Phyllobacterium phragmitis</name>
    <dbReference type="NCBI Taxonomy" id="2670329"/>
    <lineage>
        <taxon>Bacteria</taxon>
        <taxon>Pseudomonadati</taxon>
        <taxon>Pseudomonadota</taxon>
        <taxon>Alphaproteobacteria</taxon>
        <taxon>Hyphomicrobiales</taxon>
        <taxon>Phyllobacteriaceae</taxon>
        <taxon>Phyllobacterium</taxon>
    </lineage>
</organism>
<evidence type="ECO:0000256" key="4">
    <source>
        <dbReference type="ARBA" id="ARBA00023163"/>
    </source>
</evidence>
<comment type="similarity">
    <text evidence="1">Belongs to the LysR transcriptional regulatory family.</text>
</comment>
<dbReference type="InterPro" id="IPR036388">
    <property type="entry name" value="WH-like_DNA-bd_sf"/>
</dbReference>
<keyword evidence="4" id="KW-0804">Transcription</keyword>
<evidence type="ECO:0000313" key="7">
    <source>
        <dbReference type="Proteomes" id="UP001628091"/>
    </source>
</evidence>
<accession>A0ABQ0H0B1</accession>
<dbReference type="SUPFAM" id="SSF46785">
    <property type="entry name" value="Winged helix' DNA-binding domain"/>
    <property type="match status" value="1"/>
</dbReference>
<dbReference type="InterPro" id="IPR000847">
    <property type="entry name" value="LysR_HTH_N"/>
</dbReference>
<dbReference type="EMBL" id="BAAFZP010000001">
    <property type="protein sequence ID" value="GAB1582328.1"/>
    <property type="molecule type" value="Genomic_DNA"/>
</dbReference>
<comment type="caution">
    <text evidence="6">The sequence shown here is derived from an EMBL/GenBank/DDBJ whole genome shotgun (WGS) entry which is preliminary data.</text>
</comment>
<evidence type="ECO:0000313" key="6">
    <source>
        <dbReference type="EMBL" id="GAB1582328.1"/>
    </source>
</evidence>
<dbReference type="SUPFAM" id="SSF53850">
    <property type="entry name" value="Periplasmic binding protein-like II"/>
    <property type="match status" value="1"/>
</dbReference>
<dbReference type="Proteomes" id="UP001628091">
    <property type="component" value="Unassembled WGS sequence"/>
</dbReference>
<dbReference type="Gene3D" id="3.40.190.290">
    <property type="match status" value="1"/>
</dbReference>
<dbReference type="CDD" id="cd08474">
    <property type="entry name" value="PBP2_CrgA_like_5"/>
    <property type="match status" value="1"/>
</dbReference>
<keyword evidence="2" id="KW-0805">Transcription regulation</keyword>
<dbReference type="InterPro" id="IPR005119">
    <property type="entry name" value="LysR_subst-bd"/>
</dbReference>
<reference evidence="6 7" key="1">
    <citation type="submission" date="2024-10" db="EMBL/GenBank/DDBJ databases">
        <title>Isolation, draft genome sequencing and identification of Phyllobacterium sp. NSA23, isolated from leaf soil.</title>
        <authorList>
            <person name="Akita H."/>
        </authorList>
    </citation>
    <scope>NUCLEOTIDE SEQUENCE [LARGE SCALE GENOMIC DNA]</scope>
    <source>
        <strain evidence="6 7">NSA23</strain>
    </source>
</reference>
<dbReference type="Pfam" id="PF00126">
    <property type="entry name" value="HTH_1"/>
    <property type="match status" value="1"/>
</dbReference>
<sequence length="297" mass="32830">MKKPDLADLNAFAAVARHRSFKRAADELGLSPSAVSHMMRALERRLGVRLLHRTTRSVSLTEPGEHLLARLAPALRDVDLALEELDPFRGSPSGTVRINAPEAAARLLLERVVPAVLERYPEVAVDIVAEGRLVDIVAEGFDAGVRLGESVPQDMIGVRFGGAVRFLAVASPDYLARSGVPHIPDDLRAHACIRHRMPSGKLYRWEFERHGEEIRIDVPGRLTLDRIELMVEAAERGLGIAYVPEHAIAAQLTEGTLKPVLEDWCPPIPGLILYYPGRRHLPGSLRAFIDTLREVFP</sequence>
<gene>
    <name evidence="6" type="ORF">PPNSA23_22710</name>
</gene>
<protein>
    <submittedName>
        <fullName evidence="6">LysR family transcriptional regulator</fullName>
    </submittedName>
</protein>
<dbReference type="Gene3D" id="1.10.10.10">
    <property type="entry name" value="Winged helix-like DNA-binding domain superfamily/Winged helix DNA-binding domain"/>
    <property type="match status" value="1"/>
</dbReference>
<evidence type="ECO:0000256" key="1">
    <source>
        <dbReference type="ARBA" id="ARBA00009437"/>
    </source>
</evidence>
<dbReference type="RefSeq" id="WP_407864980.1">
    <property type="nucleotide sequence ID" value="NZ_BAAFZP010000001.1"/>
</dbReference>
<evidence type="ECO:0000259" key="5">
    <source>
        <dbReference type="PROSITE" id="PS50931"/>
    </source>
</evidence>
<keyword evidence="3" id="KW-0238">DNA-binding</keyword>
<dbReference type="PANTHER" id="PTHR30537:SF1">
    <property type="entry name" value="HTH-TYPE TRANSCRIPTIONAL REGULATOR PGRR"/>
    <property type="match status" value="1"/>
</dbReference>